<sequence>MQPTFTEEAADKRVGLVRQKGNEYQRVATHWEVGGDGKGRWLRGGGVFSAFQWLCGACVLAGSASNIAVRLAFVLCRFLLSKA</sequence>
<comment type="caution">
    <text evidence="1">The sequence shown here is derived from an EMBL/GenBank/DDBJ whole genome shotgun (WGS) entry which is preliminary data.</text>
</comment>
<protein>
    <submittedName>
        <fullName evidence="1">Uncharacterized protein</fullName>
    </submittedName>
</protein>
<reference evidence="1 2" key="1">
    <citation type="submission" date="2017-09" db="EMBL/GenBank/DDBJ databases">
        <title>Phase variable restriction modification systems are present in the genome sequences of periodontal pathogens Prevotella intermedia, Tannerella forsythia and Porphyromonas gingivalis.</title>
        <authorList>
            <person name="Haigh R.D."/>
            <person name="Crawford L."/>
            <person name="Ralph J."/>
            <person name="Wanford J."/>
            <person name="Vartoukian S.R."/>
            <person name="Hijazib K."/>
            <person name="Wade W."/>
            <person name="Oggioni M.R."/>
        </authorList>
    </citation>
    <scope>NUCLEOTIDE SEQUENCE [LARGE SCALE GENOMIC DNA]</scope>
    <source>
        <strain evidence="1 2">WW2834</strain>
    </source>
</reference>
<accession>A0A2A6EIE0</accession>
<organism evidence="1 2">
    <name type="scientific">Prevotella intermedia</name>
    <dbReference type="NCBI Taxonomy" id="28131"/>
    <lineage>
        <taxon>Bacteria</taxon>
        <taxon>Pseudomonadati</taxon>
        <taxon>Bacteroidota</taxon>
        <taxon>Bacteroidia</taxon>
        <taxon>Bacteroidales</taxon>
        <taxon>Prevotellaceae</taxon>
        <taxon>Prevotella</taxon>
    </lineage>
</organism>
<gene>
    <name evidence="1" type="ORF">CLI71_01295</name>
</gene>
<evidence type="ECO:0000313" key="1">
    <source>
        <dbReference type="EMBL" id="PDP61352.1"/>
    </source>
</evidence>
<evidence type="ECO:0000313" key="2">
    <source>
        <dbReference type="Proteomes" id="UP000219058"/>
    </source>
</evidence>
<dbReference type="EMBL" id="NSLY01000002">
    <property type="protein sequence ID" value="PDP61352.1"/>
    <property type="molecule type" value="Genomic_DNA"/>
</dbReference>
<proteinExistence type="predicted"/>
<dbReference type="RefSeq" id="WP_097549397.1">
    <property type="nucleotide sequence ID" value="NZ_NSLY01000002.1"/>
</dbReference>
<dbReference type="Proteomes" id="UP000219058">
    <property type="component" value="Unassembled WGS sequence"/>
</dbReference>
<name>A0A2A6EIE0_PREIN</name>
<dbReference type="AlphaFoldDB" id="A0A2A6EIE0"/>